<feature type="chain" id="PRO_5034687305" evidence="2">
    <location>
        <begin position="24"/>
        <end position="158"/>
    </location>
</feature>
<reference evidence="3 4" key="1">
    <citation type="submission" date="2011-01" db="EMBL/GenBank/DDBJ databases">
        <title>Complete sequence of chromosome of Streptomyces flavogriseus ATCC 33331.</title>
        <authorList>
            <consortium name="US DOE Joint Genome Institute"/>
            <person name="Lucas S."/>
            <person name="Copeland A."/>
            <person name="Lapidus A."/>
            <person name="Cheng J.-F."/>
            <person name="Goodwin L."/>
            <person name="Pitluck S."/>
            <person name="Davenport K."/>
            <person name="Detter J.C."/>
            <person name="Han C."/>
            <person name="Tapia R."/>
            <person name="Land M."/>
            <person name="Hauser L."/>
            <person name="Kyrpides N."/>
            <person name="Ivanova N."/>
            <person name="Ovchinnikova G."/>
            <person name="Pagani I."/>
            <person name="Brumm P."/>
            <person name="Mead D."/>
            <person name="Woyke T."/>
        </authorList>
    </citation>
    <scope>NUCLEOTIDE SEQUENCE [LARGE SCALE GENOMIC DNA]</scope>
    <source>
        <strain evidence="4">ATCC 33331 / IAF-45CD</strain>
    </source>
</reference>
<gene>
    <name evidence="3" type="ordered locus">Sfla_0863</name>
</gene>
<protein>
    <submittedName>
        <fullName evidence="3">Uncharacterized protein</fullName>
    </submittedName>
</protein>
<feature type="signal peptide" evidence="2">
    <location>
        <begin position="1"/>
        <end position="23"/>
    </location>
</feature>
<sequence length="158" mass="15452">MSHILAALLLGVLALLGGTPATAANALPVPGPGGGLVAGSAAHAAAPDTHASGPSVAVRPDDPARWAEAGHLPGPRAGADRPHAPQHLPPPGHGALPPRPQNLIPPRGTAPGATGASPFFAARARAALPGVRGPPGAEAGQPALHRSRCTDLSSRPSL</sequence>
<keyword evidence="2" id="KW-0732">Signal</keyword>
<proteinExistence type="predicted"/>
<feature type="compositionally biased region" description="Pro residues" evidence="1">
    <location>
        <begin position="87"/>
        <end position="100"/>
    </location>
</feature>
<dbReference type="KEGG" id="sfa:Sfla_0863"/>
<dbReference type="Proteomes" id="UP000002066">
    <property type="component" value="Chromosome"/>
</dbReference>
<evidence type="ECO:0000256" key="2">
    <source>
        <dbReference type="SAM" id="SignalP"/>
    </source>
</evidence>
<evidence type="ECO:0000313" key="4">
    <source>
        <dbReference type="Proteomes" id="UP000002066"/>
    </source>
</evidence>
<accession>A0A8D3WET2</accession>
<organism evidence="3 4">
    <name type="scientific">Streptomyces pratensis (strain ATCC 33331 / IAF-45CD)</name>
    <dbReference type="NCBI Taxonomy" id="591167"/>
    <lineage>
        <taxon>Bacteria</taxon>
        <taxon>Bacillati</taxon>
        <taxon>Actinomycetota</taxon>
        <taxon>Actinomycetes</taxon>
        <taxon>Kitasatosporales</taxon>
        <taxon>Streptomycetaceae</taxon>
        <taxon>Streptomyces</taxon>
    </lineage>
</organism>
<dbReference type="EMBL" id="CP002475">
    <property type="protein sequence ID" value="ADW02321.1"/>
    <property type="molecule type" value="Genomic_DNA"/>
</dbReference>
<feature type="compositionally biased region" description="Low complexity" evidence="1">
    <location>
        <begin position="115"/>
        <end position="137"/>
    </location>
</feature>
<evidence type="ECO:0000256" key="1">
    <source>
        <dbReference type="SAM" id="MobiDB-lite"/>
    </source>
</evidence>
<name>A0A8D3WET2_STRFA</name>
<feature type="region of interest" description="Disordered" evidence="1">
    <location>
        <begin position="46"/>
        <end position="158"/>
    </location>
</feature>
<evidence type="ECO:0000313" key="3">
    <source>
        <dbReference type="EMBL" id="ADW02321.1"/>
    </source>
</evidence>
<dbReference type="AlphaFoldDB" id="A0A8D3WET2"/>